<dbReference type="RefSeq" id="WP_094996501.1">
    <property type="nucleotide sequence ID" value="NZ_CP022957.1"/>
</dbReference>
<keyword evidence="3" id="KW-1185">Reference proteome</keyword>
<dbReference type="GO" id="GO:0016787">
    <property type="term" value="F:hydrolase activity"/>
    <property type="evidence" value="ECO:0007669"/>
    <property type="project" value="InterPro"/>
</dbReference>
<name>A0A223V4E7_9FLAO</name>
<gene>
    <name evidence="2" type="ORF">CJ263_06390</name>
</gene>
<dbReference type="OrthoDB" id="5450317at2"/>
<dbReference type="SUPFAM" id="SSF51556">
    <property type="entry name" value="Metallo-dependent hydrolases"/>
    <property type="match status" value="1"/>
</dbReference>
<accession>A0A223V4E7</accession>
<dbReference type="InterPro" id="IPR032465">
    <property type="entry name" value="ACMSD"/>
</dbReference>
<dbReference type="GO" id="GO:0005737">
    <property type="term" value="C:cytoplasm"/>
    <property type="evidence" value="ECO:0007669"/>
    <property type="project" value="TreeGrafter"/>
</dbReference>
<dbReference type="GO" id="GO:0019748">
    <property type="term" value="P:secondary metabolic process"/>
    <property type="evidence" value="ECO:0007669"/>
    <property type="project" value="TreeGrafter"/>
</dbReference>
<protein>
    <recommendedName>
        <fullName evidence="1">Amidohydrolase-related domain-containing protein</fullName>
    </recommendedName>
</protein>
<dbReference type="GO" id="GO:0016831">
    <property type="term" value="F:carboxy-lyase activity"/>
    <property type="evidence" value="ECO:0007669"/>
    <property type="project" value="InterPro"/>
</dbReference>
<evidence type="ECO:0000313" key="2">
    <source>
        <dbReference type="EMBL" id="ASV29878.1"/>
    </source>
</evidence>
<evidence type="ECO:0000259" key="1">
    <source>
        <dbReference type="Pfam" id="PF04909"/>
    </source>
</evidence>
<organism evidence="2 3">
    <name type="scientific">Maribacter cobaltidurans</name>
    <dbReference type="NCBI Taxonomy" id="1178778"/>
    <lineage>
        <taxon>Bacteria</taxon>
        <taxon>Pseudomonadati</taxon>
        <taxon>Bacteroidota</taxon>
        <taxon>Flavobacteriia</taxon>
        <taxon>Flavobacteriales</taxon>
        <taxon>Flavobacteriaceae</taxon>
        <taxon>Maribacter</taxon>
    </lineage>
</organism>
<dbReference type="InterPro" id="IPR006680">
    <property type="entry name" value="Amidohydro-rel"/>
</dbReference>
<dbReference type="KEGG" id="marb:CJ263_06390"/>
<dbReference type="InterPro" id="IPR032466">
    <property type="entry name" value="Metal_Hydrolase"/>
</dbReference>
<dbReference type="PANTHER" id="PTHR21240">
    <property type="entry name" value="2-AMINO-3-CARBOXYLMUCONATE-6-SEMIALDEHYDE DECARBOXYLASE"/>
    <property type="match status" value="1"/>
</dbReference>
<reference evidence="2 3" key="1">
    <citation type="submission" date="2017-08" db="EMBL/GenBank/DDBJ databases">
        <title>The complete genome sequence of Maribacter sp. B1, isolated from deep-sea sediment.</title>
        <authorList>
            <person name="Wu Y.-H."/>
            <person name="Cheng H."/>
            <person name="Xu X.-W."/>
        </authorList>
    </citation>
    <scope>NUCLEOTIDE SEQUENCE [LARGE SCALE GENOMIC DNA]</scope>
    <source>
        <strain evidence="2 3">B1</strain>
    </source>
</reference>
<feature type="domain" description="Amidohydrolase-related" evidence="1">
    <location>
        <begin position="148"/>
        <end position="337"/>
    </location>
</feature>
<dbReference type="PANTHER" id="PTHR21240:SF28">
    <property type="entry name" value="ISO-OROTATE DECARBOXYLASE (EUROFUNG)"/>
    <property type="match status" value="1"/>
</dbReference>
<dbReference type="Gene3D" id="3.20.20.140">
    <property type="entry name" value="Metal-dependent hydrolases"/>
    <property type="match status" value="1"/>
</dbReference>
<sequence length="338" mass="38501">MRTFKLLIVLSIISAFKSMLISQDKKGDVSLYKGPIIDMHLHAENNSTLPPEELGLCIPLSNLVPHFDPKQEFGEAWTAALKNPSCKNPMWSSTSFEGYTSKIQSQLETYKVRPVVSGSTPILEEWKQKFSNTMIPSLEFQLERDSIPLDSLRGLFENNGFQVLGEISNQYAGIPPNDPRMDAYYALAEEMEIPVAIHMGTGAPGSPYLFSPKYVAAYSNPLLLEEVLKKYPKLRISIMHYGEPFIDELITMMYHYPQIYVDLGGIQWAYPSDYFYQYHLKKIMAAGFGKRIMFGSDTFLWPELLGKSIDIINEADFLTLEQKADIFYNNAARFLRID</sequence>
<evidence type="ECO:0000313" key="3">
    <source>
        <dbReference type="Proteomes" id="UP000215244"/>
    </source>
</evidence>
<dbReference type="AlphaFoldDB" id="A0A223V4E7"/>
<dbReference type="Proteomes" id="UP000215244">
    <property type="component" value="Chromosome"/>
</dbReference>
<proteinExistence type="predicted"/>
<dbReference type="EMBL" id="CP022957">
    <property type="protein sequence ID" value="ASV29878.1"/>
    <property type="molecule type" value="Genomic_DNA"/>
</dbReference>
<dbReference type="Pfam" id="PF04909">
    <property type="entry name" value="Amidohydro_2"/>
    <property type="match status" value="1"/>
</dbReference>